<protein>
    <submittedName>
        <fullName evidence="1">Uncharacterized protein</fullName>
    </submittedName>
</protein>
<dbReference type="AlphaFoldDB" id="A0A8J3SQT3"/>
<gene>
    <name evidence="1" type="ORF">Psi01_82790</name>
</gene>
<dbReference type="RefSeq" id="WP_204069633.1">
    <property type="nucleotide sequence ID" value="NZ_BOOJ01000091.1"/>
</dbReference>
<sequence>MGGDRTMGEEVGTRVHDHVFFLADRRVASMMTGRLAMMGVLPALR</sequence>
<proteinExistence type="predicted"/>
<comment type="caution">
    <text evidence="1">The sequence shown here is derived from an EMBL/GenBank/DDBJ whole genome shotgun (WGS) entry which is preliminary data.</text>
</comment>
<dbReference type="Proteomes" id="UP000619788">
    <property type="component" value="Unassembled WGS sequence"/>
</dbReference>
<organism evidence="1 2">
    <name type="scientific">Planobispora siamensis</name>
    <dbReference type="NCBI Taxonomy" id="936338"/>
    <lineage>
        <taxon>Bacteria</taxon>
        <taxon>Bacillati</taxon>
        <taxon>Actinomycetota</taxon>
        <taxon>Actinomycetes</taxon>
        <taxon>Streptosporangiales</taxon>
        <taxon>Streptosporangiaceae</taxon>
        <taxon>Planobispora</taxon>
    </lineage>
</organism>
<evidence type="ECO:0000313" key="2">
    <source>
        <dbReference type="Proteomes" id="UP000619788"/>
    </source>
</evidence>
<dbReference type="EMBL" id="BOOJ01000091">
    <property type="protein sequence ID" value="GIH97649.1"/>
    <property type="molecule type" value="Genomic_DNA"/>
</dbReference>
<name>A0A8J3SQT3_9ACTN</name>
<evidence type="ECO:0000313" key="1">
    <source>
        <dbReference type="EMBL" id="GIH97649.1"/>
    </source>
</evidence>
<accession>A0A8J3SQT3</accession>
<reference evidence="1 2" key="1">
    <citation type="submission" date="2021-01" db="EMBL/GenBank/DDBJ databases">
        <title>Whole genome shotgun sequence of Planobispora siamensis NBRC 107568.</title>
        <authorList>
            <person name="Komaki H."/>
            <person name="Tamura T."/>
        </authorList>
    </citation>
    <scope>NUCLEOTIDE SEQUENCE [LARGE SCALE GENOMIC DNA]</scope>
    <source>
        <strain evidence="1 2">NBRC 107568</strain>
    </source>
</reference>
<keyword evidence="2" id="KW-1185">Reference proteome</keyword>